<dbReference type="EMBL" id="JAQGEF010000044">
    <property type="protein sequence ID" value="MDA3616781.1"/>
    <property type="molecule type" value="Genomic_DNA"/>
</dbReference>
<keyword evidence="2" id="KW-1185">Reference proteome</keyword>
<gene>
    <name evidence="1" type="ORF">O3P16_18365</name>
</gene>
<dbReference type="RefSeq" id="WP_407033111.1">
    <property type="nucleotide sequence ID" value="NZ_JAQGEF010000044.1"/>
</dbReference>
<dbReference type="Gene3D" id="3.40.390.70">
    <property type="match status" value="1"/>
</dbReference>
<proteinExistence type="predicted"/>
<dbReference type="Proteomes" id="UP001210231">
    <property type="component" value="Unassembled WGS sequence"/>
</dbReference>
<dbReference type="Pfam" id="PF15890">
    <property type="entry name" value="Peptidase_Mx1"/>
    <property type="match status" value="1"/>
</dbReference>
<reference evidence="1 2" key="1">
    <citation type="submission" date="2022-12" db="EMBL/GenBank/DDBJ databases">
        <title>Chitinophagaceae gen. sp. nov., a new member of the family Chitinophagaceae, isolated from soil in a chemical factory.</title>
        <authorList>
            <person name="Ke Z."/>
        </authorList>
    </citation>
    <scope>NUCLEOTIDE SEQUENCE [LARGE SCALE GENOMIC DNA]</scope>
    <source>
        <strain evidence="1 2">LY-5</strain>
    </source>
</reference>
<dbReference type="NCBIfam" id="TIGR04549">
    <property type="entry name" value="LP_HExxH_w_tonB"/>
    <property type="match status" value="1"/>
</dbReference>
<accession>A0ABT4UPL5</accession>
<sequence>MKYLNKIIFLLFASMLFITACKKEKLDTSSPIVDLGGETWAQGPIDKWILDSLTMPFNVEVLYRWNQYAVGDLNKTMTPPDEARVLPLLKVMKKIWIDPYIIAKGGDSALMKRYITKQIVLVGSRSFNTNGTETLGTADGGKKITLFAVNEIDSSNRAVVQRRMRTVHHEFAHIFHQTVMFTPDFERICVGDYTGDWTNQSEATALSKGFISPYAMSNKDEDFVETIAHALVYGPAGFDSIVNRTNDATGKSKIYRKIAMVKHYYKSVWDLDFDLLQAEVQKALNAVAPLPPPPPPAPLKDIFGFNLRYKSLRIDAVTTQASSIYNTAFNTAKAGLAAFNNNGGRYMDSILISLTTADSLLLRVRYINPANPTSFLLADYLYKYTRNADGSITLGTATSFPSTRTTAFGNGTTVRTSILALLEYFQGKTLLPKYPSGLPTGSNPEKGGLYDNNNANSFFIGNLNDTYITY</sequence>
<name>A0ABT4UPL5_9BACT</name>
<protein>
    <submittedName>
        <fullName evidence="1">Zinc-binding metallopeptidase</fullName>
    </submittedName>
</protein>
<dbReference type="PROSITE" id="PS51257">
    <property type="entry name" value="PROKAR_LIPOPROTEIN"/>
    <property type="match status" value="1"/>
</dbReference>
<evidence type="ECO:0000313" key="1">
    <source>
        <dbReference type="EMBL" id="MDA3616781.1"/>
    </source>
</evidence>
<comment type="caution">
    <text evidence="1">The sequence shown here is derived from an EMBL/GenBank/DDBJ whole genome shotgun (WGS) entry which is preliminary data.</text>
</comment>
<dbReference type="SUPFAM" id="SSF55486">
    <property type="entry name" value="Metalloproteases ('zincins'), catalytic domain"/>
    <property type="match status" value="1"/>
</dbReference>
<dbReference type="InterPro" id="IPR030890">
    <property type="entry name" value="LP_HExxH_w_TonB"/>
</dbReference>
<evidence type="ECO:0000313" key="2">
    <source>
        <dbReference type="Proteomes" id="UP001210231"/>
    </source>
</evidence>
<organism evidence="1 2">
    <name type="scientific">Polluticaenibacter yanchengensis</name>
    <dbReference type="NCBI Taxonomy" id="3014562"/>
    <lineage>
        <taxon>Bacteria</taxon>
        <taxon>Pseudomonadati</taxon>
        <taxon>Bacteroidota</taxon>
        <taxon>Chitinophagia</taxon>
        <taxon>Chitinophagales</taxon>
        <taxon>Chitinophagaceae</taxon>
        <taxon>Polluticaenibacter</taxon>
    </lineage>
</organism>